<dbReference type="GO" id="GO:0016020">
    <property type="term" value="C:membrane"/>
    <property type="evidence" value="ECO:0007669"/>
    <property type="project" value="GOC"/>
</dbReference>
<dbReference type="Proteomes" id="UP001165160">
    <property type="component" value="Unassembled WGS sequence"/>
</dbReference>
<dbReference type="PANTHER" id="PTHR12879:SF8">
    <property type="entry name" value="SPHINGOLIPID DELTA(4)-DESATURASE DES1"/>
    <property type="match status" value="1"/>
</dbReference>
<protein>
    <submittedName>
        <fullName evidence="2">Uncharacterized protein</fullName>
    </submittedName>
</protein>
<gene>
    <name evidence="2" type="ORF">TrVE_jg8609</name>
</gene>
<feature type="signal peptide" evidence="1">
    <location>
        <begin position="1"/>
        <end position="18"/>
    </location>
</feature>
<dbReference type="PANTHER" id="PTHR12879">
    <property type="entry name" value="SPHINGOLIPID DELTA 4 DESATURASE/C-4 HYDROXYLASE PROTEIN DES2"/>
    <property type="match status" value="1"/>
</dbReference>
<name>A0A9W7FG62_9STRA</name>
<dbReference type="EMBL" id="BRXX01000433">
    <property type="protein sequence ID" value="GMI11737.1"/>
    <property type="molecule type" value="Genomic_DNA"/>
</dbReference>
<evidence type="ECO:0000256" key="1">
    <source>
        <dbReference type="SAM" id="SignalP"/>
    </source>
</evidence>
<sequence length="449" mass="50790">MNWFSSLLLLALVTGASPYHVSRARSRTRLARAPQGEESGPGLRCARSLYGDEQASSLSSPPISIVDYHSVRRKQFLSKATDRDRERLKALHKAKSLVPGSAALAACTGTLIYIAAMKSLAWKFGLAATVGGVASVWQLQVLHDCLHQTFSSSRKLNERLLFGGSIFAFVGYYTYLKFGHVGHHDVVGKNVTVGLGEVFDSPGESLLDADVLFARHRQEVKPEDEGPIWRGEVFSISKYFRDLWRRDANVRNMLIFCFSFPLERLMLGVNDLVTAFRGHDVFFPNKSERFHDLRWRHSTAALIFKLVAVKLWGWSSIAALFVAEISWTLPFHPLAAVLYSNHGGRVIEGGECEPTGSCYFGKFYDFLALNTNLHPRTYENVPTEAVSLDRPTQHLLQRQMERAITDDEIREIKKHGRKKPDKLGHKGYWFKSHKLRATGDYVEYVYHED</sequence>
<dbReference type="GO" id="GO:0042284">
    <property type="term" value="F:sphingolipid delta-4 desaturase activity"/>
    <property type="evidence" value="ECO:0007669"/>
    <property type="project" value="TreeGrafter"/>
</dbReference>
<organism evidence="2 3">
    <name type="scientific">Triparma verrucosa</name>
    <dbReference type="NCBI Taxonomy" id="1606542"/>
    <lineage>
        <taxon>Eukaryota</taxon>
        <taxon>Sar</taxon>
        <taxon>Stramenopiles</taxon>
        <taxon>Ochrophyta</taxon>
        <taxon>Bolidophyceae</taxon>
        <taxon>Parmales</taxon>
        <taxon>Triparmaceae</taxon>
        <taxon>Triparma</taxon>
    </lineage>
</organism>
<keyword evidence="3" id="KW-1185">Reference proteome</keyword>
<dbReference type="CDD" id="cd01060">
    <property type="entry name" value="Membrane-FADS-like"/>
    <property type="match status" value="1"/>
</dbReference>
<dbReference type="AlphaFoldDB" id="A0A9W7FG62"/>
<reference evidence="3" key="1">
    <citation type="journal article" date="2023" name="Commun. Biol.">
        <title>Genome analysis of Parmales, the sister group of diatoms, reveals the evolutionary specialization of diatoms from phago-mixotrophs to photoautotrophs.</title>
        <authorList>
            <person name="Ban H."/>
            <person name="Sato S."/>
            <person name="Yoshikawa S."/>
            <person name="Yamada K."/>
            <person name="Nakamura Y."/>
            <person name="Ichinomiya M."/>
            <person name="Sato N."/>
            <person name="Blanc-Mathieu R."/>
            <person name="Endo H."/>
            <person name="Kuwata A."/>
            <person name="Ogata H."/>
        </authorList>
    </citation>
    <scope>NUCLEOTIDE SEQUENCE [LARGE SCALE GENOMIC DNA]</scope>
    <source>
        <strain evidence="3">NIES 3699</strain>
    </source>
</reference>
<accession>A0A9W7FG62</accession>
<feature type="chain" id="PRO_5040919285" evidence="1">
    <location>
        <begin position="19"/>
        <end position="449"/>
    </location>
</feature>
<proteinExistence type="predicted"/>
<evidence type="ECO:0000313" key="2">
    <source>
        <dbReference type="EMBL" id="GMI11737.1"/>
    </source>
</evidence>
<evidence type="ECO:0000313" key="3">
    <source>
        <dbReference type="Proteomes" id="UP001165160"/>
    </source>
</evidence>
<keyword evidence="1" id="KW-0732">Signal</keyword>
<dbReference type="GO" id="GO:0046513">
    <property type="term" value="P:ceramide biosynthetic process"/>
    <property type="evidence" value="ECO:0007669"/>
    <property type="project" value="TreeGrafter"/>
</dbReference>
<comment type="caution">
    <text evidence="2">The sequence shown here is derived from an EMBL/GenBank/DDBJ whole genome shotgun (WGS) entry which is preliminary data.</text>
</comment>